<reference evidence="1 2" key="1">
    <citation type="journal article" date="2015" name="Microbiome">
        <title>Genomic resolution of linkages in carbon, nitrogen, and sulfur cycling among widespread estuary sediment bacteria.</title>
        <authorList>
            <person name="Baker B.J."/>
            <person name="Lazar C.S."/>
            <person name="Teske A.P."/>
            <person name="Dick G.J."/>
        </authorList>
    </citation>
    <scope>NUCLEOTIDE SEQUENCE [LARGE SCALE GENOMIC DNA]</scope>
    <source>
        <strain evidence="1">SM1_40</strain>
    </source>
</reference>
<dbReference type="AlphaFoldDB" id="A0A0S8JPQ8"/>
<evidence type="ECO:0008006" key="3">
    <source>
        <dbReference type="Google" id="ProtNLM"/>
    </source>
</evidence>
<dbReference type="Proteomes" id="UP000051035">
    <property type="component" value="Unassembled WGS sequence"/>
</dbReference>
<evidence type="ECO:0000313" key="1">
    <source>
        <dbReference type="EMBL" id="KPL11642.1"/>
    </source>
</evidence>
<evidence type="ECO:0000313" key="2">
    <source>
        <dbReference type="Proteomes" id="UP000051035"/>
    </source>
</evidence>
<dbReference type="InterPro" id="IPR011047">
    <property type="entry name" value="Quinoprotein_ADH-like_sf"/>
</dbReference>
<name>A0A0S8JPQ8_UNCT6</name>
<accession>A0A0S8JPQ8</accession>
<protein>
    <recommendedName>
        <fullName evidence="3">Bulb-type lectin domain-containing protein</fullName>
    </recommendedName>
</protein>
<dbReference type="EMBL" id="LJVA01000001">
    <property type="protein sequence ID" value="KPL11642.1"/>
    <property type="molecule type" value="Genomic_DNA"/>
</dbReference>
<dbReference type="SUPFAM" id="SSF50998">
    <property type="entry name" value="Quinoprotein alcohol dehydrogenase-like"/>
    <property type="match status" value="1"/>
</dbReference>
<gene>
    <name evidence="1" type="ORF">AMJ71_00005</name>
</gene>
<comment type="caution">
    <text evidence="1">The sequence shown here is derived from an EMBL/GenBank/DDBJ whole genome shotgun (WGS) entry which is preliminary data.</text>
</comment>
<feature type="non-terminal residue" evidence="1">
    <location>
        <position position="215"/>
    </location>
</feature>
<proteinExistence type="predicted"/>
<dbReference type="PANTHER" id="PTHR42754">
    <property type="entry name" value="ENDOGLUCANASE"/>
    <property type="match status" value="1"/>
</dbReference>
<organism evidence="1 2">
    <name type="scientific">candidate division TA06 bacterium SM1_40</name>
    <dbReference type="NCBI Taxonomy" id="1703773"/>
    <lineage>
        <taxon>Bacteria</taxon>
        <taxon>Bacteria division TA06</taxon>
    </lineage>
</organism>
<dbReference type="PANTHER" id="PTHR42754:SF1">
    <property type="entry name" value="LIPOPROTEIN"/>
    <property type="match status" value="1"/>
</dbReference>
<sequence length="215" mass="22500">MALLVLCVPLMASGQITFERTYGGISSDGGYSVAQTVDGGYIVTGFTVPFPAANRDVYLIKTDEAGDTVWTRTYGGSDDEDGYFVAQTADGGYIIAGRTQSFGAGAYDMYLIKTDGVGDTAWTRTFGGPIEDEARSVAQTADGGYIVAGFTGSFGAGARDVYLVKTDSSGDMVWTRTYGGSDDDYGSSVALTSDGGYIITGYTGSFGAGEYDVYL</sequence>